<dbReference type="EMBL" id="JAGGLV010000014">
    <property type="protein sequence ID" value="MBP2113878.1"/>
    <property type="molecule type" value="Genomic_DNA"/>
</dbReference>
<sequence>MHSFVLSGLLDRGTRKTERMVIRPALSRDLLEYVGYFLASIIVPAATIPPTVDRRTQRLLFGEKVNFLLAGGLRGRYITPGNRK</sequence>
<dbReference type="Proteomes" id="UP000773462">
    <property type="component" value="Unassembled WGS sequence"/>
</dbReference>
<keyword evidence="2" id="KW-1185">Reference proteome</keyword>
<evidence type="ECO:0000313" key="1">
    <source>
        <dbReference type="EMBL" id="MBP2113878.1"/>
    </source>
</evidence>
<organism evidence="1 2">
    <name type="scientific">Paenibacillus silagei</name>
    <dbReference type="NCBI Taxonomy" id="1670801"/>
    <lineage>
        <taxon>Bacteria</taxon>
        <taxon>Bacillati</taxon>
        <taxon>Bacillota</taxon>
        <taxon>Bacilli</taxon>
        <taxon>Bacillales</taxon>
        <taxon>Paenibacillaceae</taxon>
        <taxon>Paenibacillus</taxon>
    </lineage>
</organism>
<accession>A0ABS4NUY5</accession>
<evidence type="ECO:0000313" key="2">
    <source>
        <dbReference type="Proteomes" id="UP000773462"/>
    </source>
</evidence>
<gene>
    <name evidence="1" type="ORF">J2Z70_004039</name>
</gene>
<name>A0ABS4NUY5_9BACL</name>
<comment type="caution">
    <text evidence="1">The sequence shown here is derived from an EMBL/GenBank/DDBJ whole genome shotgun (WGS) entry which is preliminary data.</text>
</comment>
<reference evidence="1 2" key="1">
    <citation type="submission" date="2021-03" db="EMBL/GenBank/DDBJ databases">
        <title>Genomic Encyclopedia of Type Strains, Phase IV (KMG-IV): sequencing the most valuable type-strain genomes for metagenomic binning, comparative biology and taxonomic classification.</title>
        <authorList>
            <person name="Goeker M."/>
        </authorList>
    </citation>
    <scope>NUCLEOTIDE SEQUENCE [LARGE SCALE GENOMIC DNA]</scope>
    <source>
        <strain evidence="1 2">DSM 101953</strain>
    </source>
</reference>
<protein>
    <submittedName>
        <fullName evidence="1">Uncharacterized protein</fullName>
    </submittedName>
</protein>
<proteinExistence type="predicted"/>
<dbReference type="RefSeq" id="WP_209876116.1">
    <property type="nucleotide sequence ID" value="NZ_JAGGLV010000014.1"/>
</dbReference>